<feature type="transmembrane region" description="Helical" evidence="1">
    <location>
        <begin position="87"/>
        <end position="110"/>
    </location>
</feature>
<feature type="transmembrane region" description="Helical" evidence="1">
    <location>
        <begin position="358"/>
        <end position="374"/>
    </location>
</feature>
<dbReference type="PANTHER" id="PTHR37422:SF13">
    <property type="entry name" value="LIPOPOLYSACCHARIDE BIOSYNTHESIS PROTEIN PA4999-RELATED"/>
    <property type="match status" value="1"/>
</dbReference>
<feature type="transmembrane region" description="Helical" evidence="1">
    <location>
        <begin position="57"/>
        <end position="75"/>
    </location>
</feature>
<feature type="transmembrane region" description="Helical" evidence="1">
    <location>
        <begin position="335"/>
        <end position="352"/>
    </location>
</feature>
<feature type="transmembrane region" description="Helical" evidence="1">
    <location>
        <begin position="33"/>
        <end position="51"/>
    </location>
</feature>
<evidence type="ECO:0000313" key="2">
    <source>
        <dbReference type="EMBL" id="PVY70818.1"/>
    </source>
</evidence>
<evidence type="ECO:0008006" key="4">
    <source>
        <dbReference type="Google" id="ProtNLM"/>
    </source>
</evidence>
<dbReference type="PANTHER" id="PTHR37422">
    <property type="entry name" value="TEICHURONIC ACID BIOSYNTHESIS PROTEIN TUAE"/>
    <property type="match status" value="1"/>
</dbReference>
<feature type="transmembrane region" description="Helical" evidence="1">
    <location>
        <begin position="215"/>
        <end position="234"/>
    </location>
</feature>
<feature type="transmembrane region" description="Helical" evidence="1">
    <location>
        <begin position="164"/>
        <end position="180"/>
    </location>
</feature>
<keyword evidence="1" id="KW-0472">Membrane</keyword>
<keyword evidence="1" id="KW-0812">Transmembrane</keyword>
<comment type="caution">
    <text evidence="2">The sequence shown here is derived from an EMBL/GenBank/DDBJ whole genome shotgun (WGS) entry which is preliminary data.</text>
</comment>
<feature type="transmembrane region" description="Helical" evidence="1">
    <location>
        <begin position="186"/>
        <end position="203"/>
    </location>
</feature>
<dbReference type="InterPro" id="IPR051533">
    <property type="entry name" value="WaaL-like"/>
</dbReference>
<dbReference type="EMBL" id="QEKQ01000008">
    <property type="protein sequence ID" value="PVY70818.1"/>
    <property type="molecule type" value="Genomic_DNA"/>
</dbReference>
<evidence type="ECO:0000313" key="3">
    <source>
        <dbReference type="Proteomes" id="UP000245887"/>
    </source>
</evidence>
<feature type="transmembrane region" description="Helical" evidence="1">
    <location>
        <begin position="130"/>
        <end position="155"/>
    </location>
</feature>
<gene>
    <name evidence="2" type="ORF">C8D92_108175</name>
</gene>
<feature type="transmembrane region" description="Helical" evidence="1">
    <location>
        <begin position="6"/>
        <end position="21"/>
    </location>
</feature>
<feature type="transmembrane region" description="Helical" evidence="1">
    <location>
        <begin position="293"/>
        <end position="315"/>
    </location>
</feature>
<accession>A0A2U1CUS4</accession>
<dbReference type="Proteomes" id="UP000245887">
    <property type="component" value="Unassembled WGS sequence"/>
</dbReference>
<keyword evidence="1" id="KW-1133">Transmembrane helix</keyword>
<name>A0A2U1CUS4_9GAMM</name>
<dbReference type="AlphaFoldDB" id="A0A2U1CUS4"/>
<evidence type="ECO:0000256" key="1">
    <source>
        <dbReference type="SAM" id="Phobius"/>
    </source>
</evidence>
<reference evidence="2 3" key="1">
    <citation type="submission" date="2018-04" db="EMBL/GenBank/DDBJ databases">
        <title>Genomic Encyclopedia of Type Strains, Phase IV (KMG-IV): sequencing the most valuable type-strain genomes for metagenomic binning, comparative biology and taxonomic classification.</title>
        <authorList>
            <person name="Goeker M."/>
        </authorList>
    </citation>
    <scope>NUCLEOTIDE SEQUENCE [LARGE SCALE GENOMIC DNA]</scope>
    <source>
        <strain evidence="2 3">DSM 28688</strain>
    </source>
</reference>
<protein>
    <recommendedName>
        <fullName evidence="4">O-antigen ligase</fullName>
    </recommendedName>
</protein>
<organism evidence="2 3">
    <name type="scientific">Tamilnaduibacter salinus</name>
    <dbReference type="NCBI Taxonomy" id="1484056"/>
    <lineage>
        <taxon>Bacteria</taxon>
        <taxon>Pseudomonadati</taxon>
        <taxon>Pseudomonadota</taxon>
        <taxon>Gammaproteobacteria</taxon>
        <taxon>Pseudomonadales</taxon>
        <taxon>Marinobacteraceae</taxon>
        <taxon>Tamilnaduibacter</taxon>
    </lineage>
</organism>
<proteinExistence type="predicted"/>
<sequence>MSITNLFLLINLVVLLTYVARKEKIVIGRYQMPYVAILSGFGALAVLSCIWHARFEVVAPIASSMLLTLLIVASIREINIRYWEAAILLSAVLAVIFAIGHSANLIPLFGFEGPVPHRGKILPIDLKQGYTGLIGTRGSYGILCILGIVVGLWWWRCGSIPRKLVALSSILAIIFSVALSLSRSTWLAIGITMFAYIPLRWMVAGTSRYNRLNRGVIIAVVVAFIGMWLALYGVPSSVSDSYNLMVSIRERSVESRWSQYQAALDLSVNAPIFGLSSSQMERLFSEHVLHNSMLAVLLEIGIFPLIFFVALHAWLIKDLIKIALVDSYYENRLRAAVWLSGLFGVIVEMSLFRGYQTNMFWVFVGLLVADIIRMRRGVSFKCDRVANSGFLGSPRPGGS</sequence>